<evidence type="ECO:0000256" key="2">
    <source>
        <dbReference type="ARBA" id="ARBA00022688"/>
    </source>
</evidence>
<evidence type="ECO:0000313" key="4">
    <source>
        <dbReference type="EMBL" id="MBE0345280.1"/>
    </source>
</evidence>
<dbReference type="InterPro" id="IPR007440">
    <property type="entry name" value="Chorismate--pyruvate_lyase"/>
</dbReference>
<proteinExistence type="predicted"/>
<dbReference type="Pfam" id="PF04345">
    <property type="entry name" value="Chor_lyase"/>
    <property type="match status" value="1"/>
</dbReference>
<comment type="caution">
    <text evidence="4">The sequence shown here is derived from an EMBL/GenBank/DDBJ whole genome shotgun (WGS) entry which is preliminary data.</text>
</comment>
<dbReference type="EMBL" id="AQHF01000020">
    <property type="protein sequence ID" value="MBE0345280.1"/>
    <property type="molecule type" value="Genomic_DNA"/>
</dbReference>
<dbReference type="GO" id="GO:0008813">
    <property type="term" value="F:chorismate lyase activity"/>
    <property type="evidence" value="ECO:0007669"/>
    <property type="project" value="InterPro"/>
</dbReference>
<evidence type="ECO:0000256" key="3">
    <source>
        <dbReference type="ARBA" id="ARBA00023239"/>
    </source>
</evidence>
<dbReference type="GO" id="GO:0006744">
    <property type="term" value="P:ubiquinone biosynthetic process"/>
    <property type="evidence" value="ECO:0007669"/>
    <property type="project" value="UniProtKB-KW"/>
</dbReference>
<dbReference type="Gene3D" id="3.40.1410.10">
    <property type="entry name" value="Chorismate lyase-like"/>
    <property type="match status" value="1"/>
</dbReference>
<organism evidence="4 5">
    <name type="scientific">Pseudoalteromonas peptidolytica F12-50-A1</name>
    <dbReference type="NCBI Taxonomy" id="1315280"/>
    <lineage>
        <taxon>Bacteria</taxon>
        <taxon>Pseudomonadati</taxon>
        <taxon>Pseudomonadota</taxon>
        <taxon>Gammaproteobacteria</taxon>
        <taxon>Alteromonadales</taxon>
        <taxon>Pseudoalteromonadaceae</taxon>
        <taxon>Pseudoalteromonas</taxon>
    </lineage>
</organism>
<dbReference type="AlphaFoldDB" id="A0A8I0MU21"/>
<dbReference type="GO" id="GO:0005829">
    <property type="term" value="C:cytosol"/>
    <property type="evidence" value="ECO:0007669"/>
    <property type="project" value="TreeGrafter"/>
</dbReference>
<keyword evidence="5" id="KW-1185">Reference proteome</keyword>
<accession>A0A8I0MU21</accession>
<protein>
    <submittedName>
        <fullName evidence="4">Chorismate--pyruvate lyase</fullName>
    </submittedName>
</protein>
<keyword evidence="1" id="KW-0963">Cytoplasm</keyword>
<evidence type="ECO:0000256" key="1">
    <source>
        <dbReference type="ARBA" id="ARBA00022490"/>
    </source>
</evidence>
<dbReference type="PANTHER" id="PTHR38683">
    <property type="entry name" value="CHORISMATE PYRUVATE-LYASE"/>
    <property type="match status" value="1"/>
</dbReference>
<name>A0A8I0MU21_9GAMM</name>
<gene>
    <name evidence="4" type="primary">ubiC</name>
    <name evidence="4" type="ORF">PPEP_a0116</name>
</gene>
<reference evidence="4 5" key="1">
    <citation type="submission" date="2015-06" db="EMBL/GenBank/DDBJ databases">
        <title>Genome sequence of Pseudoalteromonas peptidolytica.</title>
        <authorList>
            <person name="Xie B.-B."/>
            <person name="Rong J.-C."/>
            <person name="Qin Q.-L."/>
            <person name="Zhang Y.-Z."/>
        </authorList>
    </citation>
    <scope>NUCLEOTIDE SEQUENCE [LARGE SCALE GENOMIC DNA]</scope>
    <source>
        <strain evidence="4 5">F12-50-A1</strain>
    </source>
</reference>
<dbReference type="PANTHER" id="PTHR38683:SF1">
    <property type="entry name" value="CHORISMATE PYRUVATE-LYASE"/>
    <property type="match status" value="1"/>
</dbReference>
<keyword evidence="4" id="KW-0670">Pyruvate</keyword>
<keyword evidence="2" id="KW-0831">Ubiquinone biosynthesis</keyword>
<dbReference type="SUPFAM" id="SSF64288">
    <property type="entry name" value="Chorismate lyase-like"/>
    <property type="match status" value="1"/>
</dbReference>
<keyword evidence="3 4" id="KW-0456">Lyase</keyword>
<dbReference type="Proteomes" id="UP000660708">
    <property type="component" value="Unassembled WGS sequence"/>
</dbReference>
<dbReference type="InterPro" id="IPR028978">
    <property type="entry name" value="Chorismate_lyase_/UTRA_dom_sf"/>
</dbReference>
<evidence type="ECO:0000313" key="5">
    <source>
        <dbReference type="Proteomes" id="UP000660708"/>
    </source>
</evidence>
<sequence length="176" mass="19660">MLLQLPLELPWHKNTQLVNVEAALAPYLYETHSLTAKLKSSCDSFSVSVLSDELKDVPDTLKADLSSVAWCREVTLNCNGRAVIYGQSWLNEQACNTGVHLIGDTPLGEILFSDLNWHRGELEYIRLRASEYLSLAGLMGASLSSPTELFARKSWFKNGNAKILVCEVFISESFYD</sequence>